<evidence type="ECO:0000313" key="2">
    <source>
        <dbReference type="EMBL" id="CCO16847.1"/>
    </source>
</evidence>
<evidence type="ECO:0000313" key="3">
    <source>
        <dbReference type="Proteomes" id="UP000198341"/>
    </source>
</evidence>
<dbReference type="AlphaFoldDB" id="K8EFE0"/>
<feature type="region of interest" description="Disordered" evidence="1">
    <location>
        <begin position="168"/>
        <end position="188"/>
    </location>
</feature>
<sequence length="406" mass="46881">MAYDATLQFLKDDELEKLIRAGPLYDSAIHEKIPIQEWRKNAELHVLYNSIELLHNTEVMSNLSVHSDAIASRVYHFYLPILFRVMFLLEEHKKKQKEDMDSFLLSQEKKKEEKGESKKKEFYPKPLFIGIEAPQGLGKSTLVDVLQTLIDNSVVLSLDDLYLPREEQQDLGQKKHPGNPLLTFRGNPGTHDLPLARETIKKLKSINVGLGDGQTTVALPRYNKKACNGRGDRLPREDWPSVSGPTDIVFLEGWCLGFERPREFESLISSVDARVYFAPINEYLMEYESVFNNVIDSWMIIKAGDWRWAYEWRQEQERKNNGGLTDAQVRDFVDRFAPTYDACLQNLHDKVESKRLEDSRSAMLIEVNKDRSVKMNNEQVETITEILNKARERGAQEGDTEDLMID</sequence>
<dbReference type="Gene3D" id="3.40.50.300">
    <property type="entry name" value="P-loop containing nucleotide triphosphate hydrolases"/>
    <property type="match status" value="1"/>
</dbReference>
<accession>K8EFE0</accession>
<reference evidence="2 3" key="1">
    <citation type="submission" date="2011-10" db="EMBL/GenBank/DDBJ databases">
        <authorList>
            <person name="Genoscope - CEA"/>
        </authorList>
    </citation>
    <scope>NUCLEOTIDE SEQUENCE [LARGE SCALE GENOMIC DNA]</scope>
    <source>
        <strain evidence="2 3">RCC 1105</strain>
    </source>
</reference>
<gene>
    <name evidence="2" type="ORF">Bathy05g01870</name>
</gene>
<dbReference type="SUPFAM" id="SSF52540">
    <property type="entry name" value="P-loop containing nucleoside triphosphate hydrolases"/>
    <property type="match status" value="1"/>
</dbReference>
<dbReference type="EMBL" id="FO082274">
    <property type="protein sequence ID" value="CCO16847.1"/>
    <property type="molecule type" value="Genomic_DNA"/>
</dbReference>
<dbReference type="PANTHER" id="PTHR10285">
    <property type="entry name" value="URIDINE KINASE"/>
    <property type="match status" value="1"/>
</dbReference>
<dbReference type="InterPro" id="IPR027417">
    <property type="entry name" value="P-loop_NTPase"/>
</dbReference>
<dbReference type="STRING" id="41875.K8EFE0"/>
<dbReference type="OrthoDB" id="347435at2759"/>
<evidence type="ECO:0000256" key="1">
    <source>
        <dbReference type="SAM" id="MobiDB-lite"/>
    </source>
</evidence>
<protein>
    <recommendedName>
        <fullName evidence="4">Phosphoribulokinase/uridine kinase domain-containing protein</fullName>
    </recommendedName>
</protein>
<organism evidence="2 3">
    <name type="scientific">Bathycoccus prasinos</name>
    <dbReference type="NCBI Taxonomy" id="41875"/>
    <lineage>
        <taxon>Eukaryota</taxon>
        <taxon>Viridiplantae</taxon>
        <taxon>Chlorophyta</taxon>
        <taxon>Mamiellophyceae</taxon>
        <taxon>Mamiellales</taxon>
        <taxon>Bathycoccaceae</taxon>
        <taxon>Bathycoccus</taxon>
    </lineage>
</organism>
<dbReference type="KEGG" id="bpg:Bathy05g01870"/>
<dbReference type="eggNOG" id="KOG2878">
    <property type="taxonomic scope" value="Eukaryota"/>
</dbReference>
<dbReference type="GeneID" id="19015690"/>
<dbReference type="RefSeq" id="XP_007513289.1">
    <property type="nucleotide sequence ID" value="XM_007513227.1"/>
</dbReference>
<keyword evidence="3" id="KW-1185">Reference proteome</keyword>
<name>K8EFE0_9CHLO</name>
<dbReference type="Proteomes" id="UP000198341">
    <property type="component" value="Chromosome 5"/>
</dbReference>
<proteinExistence type="predicted"/>
<evidence type="ECO:0008006" key="4">
    <source>
        <dbReference type="Google" id="ProtNLM"/>
    </source>
</evidence>